<evidence type="ECO:0000256" key="2">
    <source>
        <dbReference type="ARBA" id="ARBA00022737"/>
    </source>
</evidence>
<evidence type="ECO:0000313" key="6">
    <source>
        <dbReference type="EMBL" id="TQL46560.1"/>
    </source>
</evidence>
<feature type="domain" description="ABC transporter" evidence="5">
    <location>
        <begin position="15"/>
        <end position="253"/>
    </location>
</feature>
<reference evidence="6 7" key="1">
    <citation type="submission" date="2019-06" db="EMBL/GenBank/DDBJ databases">
        <title>Sequencing the genomes of 1000 actinobacteria strains.</title>
        <authorList>
            <person name="Klenk H.-P."/>
        </authorList>
    </citation>
    <scope>NUCLEOTIDE SEQUENCE [LARGE SCALE GENOMIC DNA]</scope>
    <source>
        <strain evidence="6 7">DSM 26477</strain>
    </source>
</reference>
<evidence type="ECO:0000256" key="1">
    <source>
        <dbReference type="ARBA" id="ARBA00022448"/>
    </source>
</evidence>
<dbReference type="InterPro" id="IPR003593">
    <property type="entry name" value="AAA+_ATPase"/>
</dbReference>
<keyword evidence="2" id="KW-0677">Repeat</keyword>
<accession>A0A542YES6</accession>
<evidence type="ECO:0000256" key="4">
    <source>
        <dbReference type="ARBA" id="ARBA00022840"/>
    </source>
</evidence>
<protein>
    <submittedName>
        <fullName evidence="6">Ribose transport system ATP-binding protein</fullName>
    </submittedName>
</protein>
<evidence type="ECO:0000259" key="5">
    <source>
        <dbReference type="PROSITE" id="PS50893"/>
    </source>
</evidence>
<dbReference type="PANTHER" id="PTHR43790">
    <property type="entry name" value="CARBOHYDRATE TRANSPORT ATP-BINDING PROTEIN MG119-RELATED"/>
    <property type="match status" value="1"/>
</dbReference>
<dbReference type="Pfam" id="PF00005">
    <property type="entry name" value="ABC_tran"/>
    <property type="match status" value="2"/>
</dbReference>
<dbReference type="GO" id="GO:0016887">
    <property type="term" value="F:ATP hydrolysis activity"/>
    <property type="evidence" value="ECO:0007669"/>
    <property type="project" value="InterPro"/>
</dbReference>
<proteinExistence type="predicted"/>
<keyword evidence="4 6" id="KW-0067">ATP-binding</keyword>
<dbReference type="EMBL" id="VFOM01000002">
    <property type="protein sequence ID" value="TQL46560.1"/>
    <property type="molecule type" value="Genomic_DNA"/>
</dbReference>
<evidence type="ECO:0000256" key="3">
    <source>
        <dbReference type="ARBA" id="ARBA00022741"/>
    </source>
</evidence>
<dbReference type="InterPro" id="IPR017871">
    <property type="entry name" value="ABC_transporter-like_CS"/>
</dbReference>
<dbReference type="AlphaFoldDB" id="A0A542YES6"/>
<dbReference type="PROSITE" id="PS00211">
    <property type="entry name" value="ABC_TRANSPORTER_1"/>
    <property type="match status" value="1"/>
</dbReference>
<sequence length="512" mass="54561">MQQGITEPLERQPVLTVDGLTLRFGDNLAVDNVSFSVARGEIHGLVGHNGAGKSTVIKMLTGQLQPDSGTIGLDSEAARLRSRRAAQRQGISLVDQELSLVPALSISENMRLGSVRLGAADAGIRPRLTHVLERELLTSVGLPGVDVNTRVEELTLGQRQLVEIARALGQRPRVMILDEPTATLNETESQYVYAAVRRVAEQGCAVIFVSHRLGEVLALCDHVTVLRDARLVRTCNSAETDIATLMADMLGEAPHRLERRVPAHDEETPGLSISGLAVGRELAPFTLDASAGTIYALAGQVGSGASTVLRALGGLEPSAVGAVRVATGRLRLADPAAAAKAGVVVISNDRKSEGLFLSRSIATNLLATRLSAISRWGFIQRIRQRRRVAALAELVSLPNAGLGRPVSSLSGGNQQKVFIARTLLRDDTRVLLIDEPTRGVDVGGRAAIHGLIRRAADAGVTVLFASTELDELVDLADIIITMKDGRVVRQHSGTVSANELMYDMVHISEGTP</sequence>
<evidence type="ECO:0000313" key="7">
    <source>
        <dbReference type="Proteomes" id="UP000317998"/>
    </source>
</evidence>
<organism evidence="6 7">
    <name type="scientific">Homoserinimonas aerilata</name>
    <dbReference type="NCBI Taxonomy" id="1162970"/>
    <lineage>
        <taxon>Bacteria</taxon>
        <taxon>Bacillati</taxon>
        <taxon>Actinomycetota</taxon>
        <taxon>Actinomycetes</taxon>
        <taxon>Micrococcales</taxon>
        <taxon>Microbacteriaceae</taxon>
        <taxon>Homoserinimonas</taxon>
    </lineage>
</organism>
<dbReference type="InterPro" id="IPR003439">
    <property type="entry name" value="ABC_transporter-like_ATP-bd"/>
</dbReference>
<dbReference type="OrthoDB" id="39350at2"/>
<dbReference type="PANTHER" id="PTHR43790:SF9">
    <property type="entry name" value="GALACTOFURANOSE TRANSPORTER ATP-BINDING PROTEIN YTFR"/>
    <property type="match status" value="1"/>
</dbReference>
<dbReference type="InterPro" id="IPR050107">
    <property type="entry name" value="ABC_carbohydrate_import_ATPase"/>
</dbReference>
<feature type="domain" description="ABC transporter" evidence="5">
    <location>
        <begin position="266"/>
        <end position="509"/>
    </location>
</feature>
<name>A0A542YES6_9MICO</name>
<dbReference type="Proteomes" id="UP000317998">
    <property type="component" value="Unassembled WGS sequence"/>
</dbReference>
<dbReference type="GO" id="GO:0005524">
    <property type="term" value="F:ATP binding"/>
    <property type="evidence" value="ECO:0007669"/>
    <property type="project" value="UniProtKB-KW"/>
</dbReference>
<comment type="caution">
    <text evidence="6">The sequence shown here is derived from an EMBL/GenBank/DDBJ whole genome shotgun (WGS) entry which is preliminary data.</text>
</comment>
<gene>
    <name evidence="6" type="ORF">FB562_2084</name>
</gene>
<keyword evidence="1" id="KW-0813">Transport</keyword>
<keyword evidence="3" id="KW-0547">Nucleotide-binding</keyword>
<dbReference type="SMART" id="SM00382">
    <property type="entry name" value="AAA"/>
    <property type="match status" value="2"/>
</dbReference>
<dbReference type="PROSITE" id="PS50893">
    <property type="entry name" value="ABC_TRANSPORTER_2"/>
    <property type="match status" value="2"/>
</dbReference>
<keyword evidence="7" id="KW-1185">Reference proteome</keyword>
<dbReference type="InterPro" id="IPR027417">
    <property type="entry name" value="P-loop_NTPase"/>
</dbReference>
<dbReference type="SUPFAM" id="SSF52540">
    <property type="entry name" value="P-loop containing nucleoside triphosphate hydrolases"/>
    <property type="match status" value="2"/>
</dbReference>
<dbReference type="Gene3D" id="3.40.50.300">
    <property type="entry name" value="P-loop containing nucleotide triphosphate hydrolases"/>
    <property type="match status" value="2"/>
</dbReference>